<dbReference type="Proteomes" id="UP000502248">
    <property type="component" value="Chromosome"/>
</dbReference>
<proteinExistence type="predicted"/>
<sequence length="117" mass="13128">MNFQALFNEPIESQISLGGHASDVWLIRTSKEEVVVRASGVREDSDAPFLYGCRTLFGTELNKTFDIEFINVELSKVSPISIPQVKRKQVINDVEFVVVDMMVGKNGSFSNINLEVF</sequence>
<dbReference type="EMBL" id="CP051680">
    <property type="protein sequence ID" value="QJD82918.1"/>
    <property type="molecule type" value="Genomic_DNA"/>
</dbReference>
<gene>
    <name evidence="1" type="ORF">HH215_06815</name>
</gene>
<name>A0A7Z2VGT2_9BACL</name>
<evidence type="ECO:0000313" key="2">
    <source>
        <dbReference type="Proteomes" id="UP000502248"/>
    </source>
</evidence>
<organism evidence="1 2">
    <name type="scientific">Cohnella herbarum</name>
    <dbReference type="NCBI Taxonomy" id="2728023"/>
    <lineage>
        <taxon>Bacteria</taxon>
        <taxon>Bacillati</taxon>
        <taxon>Bacillota</taxon>
        <taxon>Bacilli</taxon>
        <taxon>Bacillales</taxon>
        <taxon>Paenibacillaceae</taxon>
        <taxon>Cohnella</taxon>
    </lineage>
</organism>
<accession>A0A7Z2VGT2</accession>
<keyword evidence="2" id="KW-1185">Reference proteome</keyword>
<dbReference type="KEGG" id="cheb:HH215_06815"/>
<protein>
    <submittedName>
        <fullName evidence="1">Uncharacterized protein</fullName>
    </submittedName>
</protein>
<dbReference type="AlphaFoldDB" id="A0A7Z2VGT2"/>
<dbReference type="RefSeq" id="WP_169279214.1">
    <property type="nucleotide sequence ID" value="NZ_CP051680.1"/>
</dbReference>
<reference evidence="1 2" key="1">
    <citation type="submission" date="2020-04" db="EMBL/GenBank/DDBJ databases">
        <title>Genome sequencing of novel species.</title>
        <authorList>
            <person name="Heo J."/>
            <person name="Kim S.-J."/>
            <person name="Kim J.-S."/>
            <person name="Hong S.-B."/>
            <person name="Kwon S.-W."/>
        </authorList>
    </citation>
    <scope>NUCLEOTIDE SEQUENCE [LARGE SCALE GENOMIC DNA]</scope>
    <source>
        <strain evidence="1 2">MFER-1</strain>
    </source>
</reference>
<evidence type="ECO:0000313" key="1">
    <source>
        <dbReference type="EMBL" id="QJD82918.1"/>
    </source>
</evidence>